<dbReference type="SUPFAM" id="SSF81301">
    <property type="entry name" value="Nucleotidyltransferase"/>
    <property type="match status" value="1"/>
</dbReference>
<reference evidence="2 3" key="1">
    <citation type="submission" date="2018-08" db="EMBL/GenBank/DDBJ databases">
        <title>Genome sequence of Halobacillus trueperi KCTC 3686.</title>
        <authorList>
            <person name="Cho K.H."/>
            <person name="Kwak M.-J."/>
            <person name="Kim B.-Y."/>
            <person name="Chun J."/>
        </authorList>
    </citation>
    <scope>NUCLEOTIDE SEQUENCE [LARGE SCALE GENOMIC DNA]</scope>
    <source>
        <strain evidence="2 3">KCTC 3686</strain>
    </source>
</reference>
<dbReference type="Pfam" id="PF18765">
    <property type="entry name" value="Polbeta"/>
    <property type="match status" value="1"/>
</dbReference>
<dbReference type="PANTHER" id="PTHR43852">
    <property type="entry name" value="NUCLEOTIDYLTRANSFERASE"/>
    <property type="match status" value="1"/>
</dbReference>
<dbReference type="CDD" id="cd05403">
    <property type="entry name" value="NT_KNTase_like"/>
    <property type="match status" value="1"/>
</dbReference>
<name>A0A3E0IZ91_9BACI</name>
<evidence type="ECO:0000313" key="2">
    <source>
        <dbReference type="EMBL" id="REJ06045.1"/>
    </source>
</evidence>
<dbReference type="GO" id="GO:0016740">
    <property type="term" value="F:transferase activity"/>
    <property type="evidence" value="ECO:0007669"/>
    <property type="project" value="UniProtKB-KW"/>
</dbReference>
<organism evidence="2 3">
    <name type="scientific">Halobacillus trueperi</name>
    <dbReference type="NCBI Taxonomy" id="156205"/>
    <lineage>
        <taxon>Bacteria</taxon>
        <taxon>Bacillati</taxon>
        <taxon>Bacillota</taxon>
        <taxon>Bacilli</taxon>
        <taxon>Bacillales</taxon>
        <taxon>Bacillaceae</taxon>
        <taxon>Halobacillus</taxon>
    </lineage>
</organism>
<gene>
    <name evidence="2" type="ORF">DYE48_19685</name>
</gene>
<evidence type="ECO:0000259" key="1">
    <source>
        <dbReference type="Pfam" id="PF18765"/>
    </source>
</evidence>
<keyword evidence="2" id="KW-0808">Transferase</keyword>
<dbReference type="Proteomes" id="UP000256305">
    <property type="component" value="Unassembled WGS sequence"/>
</dbReference>
<dbReference type="Gene3D" id="3.30.460.10">
    <property type="entry name" value="Beta Polymerase, domain 2"/>
    <property type="match status" value="1"/>
</dbReference>
<dbReference type="PANTHER" id="PTHR43852:SF3">
    <property type="entry name" value="NUCLEOTIDYLTRANSFERASE"/>
    <property type="match status" value="1"/>
</dbReference>
<dbReference type="InterPro" id="IPR043519">
    <property type="entry name" value="NT_sf"/>
</dbReference>
<sequence>MGQKRGRDIMGCPADLREQILEQLKSILNEQLNKEKARVYLFGSWARQEEKHSSDIDIAIESHSPISPFKWNKLIEQIEESTIPYKVDVVDLHDAKASLIQQVKKEGILWKDYAND</sequence>
<evidence type="ECO:0000313" key="3">
    <source>
        <dbReference type="Proteomes" id="UP000256305"/>
    </source>
</evidence>
<comment type="caution">
    <text evidence="2">The sequence shown here is derived from an EMBL/GenBank/DDBJ whole genome shotgun (WGS) entry which is preliminary data.</text>
</comment>
<accession>A0A3E0IZ91</accession>
<dbReference type="EMBL" id="QUAE01000030">
    <property type="protein sequence ID" value="REJ06045.1"/>
    <property type="molecule type" value="Genomic_DNA"/>
</dbReference>
<dbReference type="InterPro" id="IPR041633">
    <property type="entry name" value="Polbeta"/>
</dbReference>
<dbReference type="AlphaFoldDB" id="A0A3E0IZ91"/>
<feature type="domain" description="Polymerase beta nucleotidyltransferase" evidence="1">
    <location>
        <begin position="22"/>
        <end position="109"/>
    </location>
</feature>
<proteinExistence type="predicted"/>
<protein>
    <submittedName>
        <fullName evidence="2">Nucleotidyltransferase domain-containing protein</fullName>
    </submittedName>
</protein>
<dbReference type="InterPro" id="IPR052930">
    <property type="entry name" value="TA_antitoxin_MntA"/>
</dbReference>
<keyword evidence="3" id="KW-1185">Reference proteome</keyword>